<dbReference type="EMBL" id="QGKX02002183">
    <property type="protein sequence ID" value="KAF3484716.1"/>
    <property type="molecule type" value="Genomic_DNA"/>
</dbReference>
<name>A0A8S9MN52_BRACR</name>
<gene>
    <name evidence="1" type="ORF">F2Q69_00057288</name>
</gene>
<evidence type="ECO:0000313" key="2">
    <source>
        <dbReference type="Proteomes" id="UP000712600"/>
    </source>
</evidence>
<sequence length="131" mass="14450">MLCHNVSLNIFIARDPSKRSKFKIINKREDIRNNPIEIRRETCRESDSKQTELNPSSFAIFTASRRASPSAIRVELTKTALELEDLVPAGDNKNKPKPAFVPLKFQAASDLIVLAPKGGEGVAASTRTSSL</sequence>
<organism evidence="1 2">
    <name type="scientific">Brassica cretica</name>
    <name type="common">Mustard</name>
    <dbReference type="NCBI Taxonomy" id="69181"/>
    <lineage>
        <taxon>Eukaryota</taxon>
        <taxon>Viridiplantae</taxon>
        <taxon>Streptophyta</taxon>
        <taxon>Embryophyta</taxon>
        <taxon>Tracheophyta</taxon>
        <taxon>Spermatophyta</taxon>
        <taxon>Magnoliopsida</taxon>
        <taxon>eudicotyledons</taxon>
        <taxon>Gunneridae</taxon>
        <taxon>Pentapetalae</taxon>
        <taxon>rosids</taxon>
        <taxon>malvids</taxon>
        <taxon>Brassicales</taxon>
        <taxon>Brassicaceae</taxon>
        <taxon>Brassiceae</taxon>
        <taxon>Brassica</taxon>
    </lineage>
</organism>
<proteinExistence type="predicted"/>
<accession>A0A8S9MN52</accession>
<protein>
    <submittedName>
        <fullName evidence="1">Uncharacterized protein</fullName>
    </submittedName>
</protein>
<comment type="caution">
    <text evidence="1">The sequence shown here is derived from an EMBL/GenBank/DDBJ whole genome shotgun (WGS) entry which is preliminary data.</text>
</comment>
<evidence type="ECO:0000313" key="1">
    <source>
        <dbReference type="EMBL" id="KAF3484716.1"/>
    </source>
</evidence>
<reference evidence="1" key="1">
    <citation type="submission" date="2019-12" db="EMBL/GenBank/DDBJ databases">
        <title>Genome sequencing and annotation of Brassica cretica.</title>
        <authorList>
            <person name="Studholme D.J."/>
            <person name="Sarris P."/>
        </authorList>
    </citation>
    <scope>NUCLEOTIDE SEQUENCE</scope>
    <source>
        <strain evidence="1">PFS-109/04</strain>
        <tissue evidence="1">Leaf</tissue>
    </source>
</reference>
<dbReference type="AlphaFoldDB" id="A0A8S9MN52"/>
<dbReference type="Proteomes" id="UP000712600">
    <property type="component" value="Unassembled WGS sequence"/>
</dbReference>